<dbReference type="SUPFAM" id="SSF103481">
    <property type="entry name" value="Multidrug resistance efflux transporter EmrE"/>
    <property type="match status" value="1"/>
</dbReference>
<comment type="caution">
    <text evidence="3">The sequence shown here is derived from an EMBL/GenBank/DDBJ whole genome shotgun (WGS) entry which is preliminary data.</text>
</comment>
<dbReference type="InterPro" id="IPR039632">
    <property type="entry name" value="TMEM42"/>
</dbReference>
<keyword evidence="4" id="KW-1185">Reference proteome</keyword>
<keyword evidence="2" id="KW-0472">Membrane</keyword>
<keyword evidence="2" id="KW-0812">Transmembrane</keyword>
<name>A0A2C5Z2Y2_9HYPO</name>
<dbReference type="EMBL" id="NJEU01000437">
    <property type="protein sequence ID" value="PHH74356.1"/>
    <property type="molecule type" value="Genomic_DNA"/>
</dbReference>
<proteinExistence type="predicted"/>
<evidence type="ECO:0008006" key="5">
    <source>
        <dbReference type="Google" id="ProtNLM"/>
    </source>
</evidence>
<organism evidence="3 4">
    <name type="scientific">Ophiocordyceps australis</name>
    <dbReference type="NCBI Taxonomy" id="1399860"/>
    <lineage>
        <taxon>Eukaryota</taxon>
        <taxon>Fungi</taxon>
        <taxon>Dikarya</taxon>
        <taxon>Ascomycota</taxon>
        <taxon>Pezizomycotina</taxon>
        <taxon>Sordariomycetes</taxon>
        <taxon>Hypocreomycetidae</taxon>
        <taxon>Hypocreales</taxon>
        <taxon>Ophiocordycipitaceae</taxon>
        <taxon>Ophiocordyceps</taxon>
    </lineage>
</organism>
<dbReference type="PANTHER" id="PTHR31965">
    <property type="entry name" value="TRANSMEMBRANE PROTEIN 42"/>
    <property type="match status" value="1"/>
</dbReference>
<dbReference type="InterPro" id="IPR037185">
    <property type="entry name" value="EmrE-like"/>
</dbReference>
<dbReference type="PANTHER" id="PTHR31965:SF1">
    <property type="entry name" value="TRANSMEMBRANE PROTEIN 42"/>
    <property type="match status" value="1"/>
</dbReference>
<sequence>MASSCPAPSPWASRTQWLGLAVASGACAAFNGVFAKLTTTHRTSYIAAFIARLTHLESTERLVDLALRAIFFILNLSFNGIMWTLFTKALASGSSTTQVSIVNTSTNFVLTALLGLAVFSESLPSLWWAGAALLVAGNVIIGSKDDDKSEPPKPFDAASDSLSTSVDADESKPLLRPSLRSVTLVDEDVPHLEPLLNDQVSET</sequence>
<keyword evidence="2" id="KW-1133">Transmembrane helix</keyword>
<evidence type="ECO:0000313" key="3">
    <source>
        <dbReference type="EMBL" id="PHH74356.1"/>
    </source>
</evidence>
<evidence type="ECO:0000256" key="2">
    <source>
        <dbReference type="SAM" id="Phobius"/>
    </source>
</evidence>
<feature type="region of interest" description="Disordered" evidence="1">
    <location>
        <begin position="145"/>
        <end position="172"/>
    </location>
</feature>
<feature type="transmembrane region" description="Helical" evidence="2">
    <location>
        <begin position="125"/>
        <end position="143"/>
    </location>
</feature>
<gene>
    <name evidence="3" type="ORF">CDD82_4973</name>
</gene>
<dbReference type="AlphaFoldDB" id="A0A2C5Z2Y2"/>
<accession>A0A2C5Z2Y2</accession>
<feature type="transmembrane region" description="Helical" evidence="2">
    <location>
        <begin position="99"/>
        <end position="119"/>
    </location>
</feature>
<protein>
    <recommendedName>
        <fullName evidence="5">EamA domain-containing protein</fullName>
    </recommendedName>
</protein>
<feature type="transmembrane region" description="Helical" evidence="2">
    <location>
        <begin position="65"/>
        <end position="87"/>
    </location>
</feature>
<evidence type="ECO:0000313" key="4">
    <source>
        <dbReference type="Proteomes" id="UP000224854"/>
    </source>
</evidence>
<dbReference type="OrthoDB" id="5854584at2759"/>
<dbReference type="Proteomes" id="UP000224854">
    <property type="component" value="Unassembled WGS sequence"/>
</dbReference>
<evidence type="ECO:0000256" key="1">
    <source>
        <dbReference type="SAM" id="MobiDB-lite"/>
    </source>
</evidence>
<reference evidence="3 4" key="1">
    <citation type="submission" date="2017-06" db="EMBL/GenBank/DDBJ databases">
        <title>Ant-infecting Ophiocordyceps genomes reveal a high diversity of potential behavioral manipulation genes and a possible major role for enterotoxins.</title>
        <authorList>
            <person name="De Bekker C."/>
            <person name="Evans H.C."/>
            <person name="Brachmann A."/>
            <person name="Hughes D.P."/>
        </authorList>
    </citation>
    <scope>NUCLEOTIDE SEQUENCE [LARGE SCALE GENOMIC DNA]</scope>
    <source>
        <strain evidence="3 4">1348a</strain>
    </source>
</reference>